<dbReference type="AlphaFoldDB" id="W2S5R0"/>
<sequence length="204" mass="22721">MAPAWLEKFITREDATPDPRRSSDQPIHEIRYTAVAEHRRILSVAGGGLPHYELKRESVLGSWGSKCYVTSPSNQNAEVAVLDFHALPRAFTEIKLLQRNHDIKISTSKQKFIASGGLGSVYWKGTGGELQGHASWELRDETSLVMSVMIDSNQTNGVISLFKEKLEAETIEELIMVGLAKIEDYKHMLRASKRSLIGAVINMA</sequence>
<accession>W2S5R0</accession>
<dbReference type="RefSeq" id="XP_008713807.1">
    <property type="nucleotide sequence ID" value="XM_008715585.1"/>
</dbReference>
<keyword evidence="2" id="KW-1185">Reference proteome</keyword>
<dbReference type="Proteomes" id="UP000030752">
    <property type="component" value="Unassembled WGS sequence"/>
</dbReference>
<name>W2S5R0_CYPE1</name>
<dbReference type="GeneID" id="19978255"/>
<proteinExistence type="predicted"/>
<evidence type="ECO:0000313" key="2">
    <source>
        <dbReference type="Proteomes" id="UP000030752"/>
    </source>
</evidence>
<protein>
    <submittedName>
        <fullName evidence="1">Uncharacterized protein</fullName>
    </submittedName>
</protein>
<dbReference type="EMBL" id="KB822716">
    <property type="protein sequence ID" value="ETN44051.1"/>
    <property type="molecule type" value="Genomic_DNA"/>
</dbReference>
<dbReference type="VEuPathDB" id="FungiDB:HMPREF1541_10916"/>
<reference evidence="1 2" key="1">
    <citation type="submission" date="2013-03" db="EMBL/GenBank/DDBJ databases">
        <title>The Genome Sequence of Phialophora europaea CBS 101466.</title>
        <authorList>
            <consortium name="The Broad Institute Genomics Platform"/>
            <person name="Cuomo C."/>
            <person name="de Hoog S."/>
            <person name="Gorbushina A."/>
            <person name="Walker B."/>
            <person name="Young S.K."/>
            <person name="Zeng Q."/>
            <person name="Gargeya S."/>
            <person name="Fitzgerald M."/>
            <person name="Haas B."/>
            <person name="Abouelleil A."/>
            <person name="Allen A.W."/>
            <person name="Alvarado L."/>
            <person name="Arachchi H.M."/>
            <person name="Berlin A.M."/>
            <person name="Chapman S.B."/>
            <person name="Gainer-Dewar J."/>
            <person name="Goldberg J."/>
            <person name="Griggs A."/>
            <person name="Gujja S."/>
            <person name="Hansen M."/>
            <person name="Howarth C."/>
            <person name="Imamovic A."/>
            <person name="Ireland A."/>
            <person name="Larimer J."/>
            <person name="McCowan C."/>
            <person name="Murphy C."/>
            <person name="Pearson M."/>
            <person name="Poon T.W."/>
            <person name="Priest M."/>
            <person name="Roberts A."/>
            <person name="Saif S."/>
            <person name="Shea T."/>
            <person name="Sisk P."/>
            <person name="Sykes S."/>
            <person name="Wortman J."/>
            <person name="Nusbaum C."/>
            <person name="Birren B."/>
        </authorList>
    </citation>
    <scope>NUCLEOTIDE SEQUENCE [LARGE SCALE GENOMIC DNA]</scope>
    <source>
        <strain evidence="1 2">CBS 101466</strain>
    </source>
</reference>
<dbReference type="InParanoid" id="W2S5R0"/>
<dbReference type="eggNOG" id="ENOG502SN7R">
    <property type="taxonomic scope" value="Eukaryota"/>
</dbReference>
<evidence type="ECO:0000313" key="1">
    <source>
        <dbReference type="EMBL" id="ETN44051.1"/>
    </source>
</evidence>
<gene>
    <name evidence="1" type="ORF">HMPREF1541_10916</name>
</gene>
<organism evidence="1 2">
    <name type="scientific">Cyphellophora europaea (strain CBS 101466)</name>
    <name type="common">Phialophora europaea</name>
    <dbReference type="NCBI Taxonomy" id="1220924"/>
    <lineage>
        <taxon>Eukaryota</taxon>
        <taxon>Fungi</taxon>
        <taxon>Dikarya</taxon>
        <taxon>Ascomycota</taxon>
        <taxon>Pezizomycotina</taxon>
        <taxon>Eurotiomycetes</taxon>
        <taxon>Chaetothyriomycetidae</taxon>
        <taxon>Chaetothyriales</taxon>
        <taxon>Cyphellophoraceae</taxon>
        <taxon>Cyphellophora</taxon>
    </lineage>
</organism>
<dbReference type="HOGENOM" id="CLU_115501_0_0_1"/>
<dbReference type="OrthoDB" id="5117488at2759"/>